<reference evidence="1 2" key="1">
    <citation type="submission" date="2023-03" db="EMBL/GenBank/DDBJ databases">
        <title>Genome sequence of Lichtheimia ornata CBS 291.66.</title>
        <authorList>
            <person name="Mohabir J.T."/>
            <person name="Shea T.P."/>
            <person name="Kurbessoian T."/>
            <person name="Berby B."/>
            <person name="Fontaine J."/>
            <person name="Livny J."/>
            <person name="Gnirke A."/>
            <person name="Stajich J.E."/>
            <person name="Cuomo C.A."/>
        </authorList>
    </citation>
    <scope>NUCLEOTIDE SEQUENCE [LARGE SCALE GENOMIC DNA]</scope>
    <source>
        <strain evidence="1">CBS 291.66</strain>
    </source>
</reference>
<accession>A0AAD7Y1F8</accession>
<proteinExistence type="predicted"/>
<dbReference type="AlphaFoldDB" id="A0AAD7Y1F8"/>
<evidence type="ECO:0000313" key="1">
    <source>
        <dbReference type="EMBL" id="KAJ8662690.1"/>
    </source>
</evidence>
<comment type="caution">
    <text evidence="1">The sequence shown here is derived from an EMBL/GenBank/DDBJ whole genome shotgun (WGS) entry which is preliminary data.</text>
</comment>
<dbReference type="GeneID" id="83209072"/>
<keyword evidence="2" id="KW-1185">Reference proteome</keyword>
<evidence type="ECO:0000313" key="2">
    <source>
        <dbReference type="Proteomes" id="UP001234581"/>
    </source>
</evidence>
<protein>
    <submittedName>
        <fullName evidence="1">Uncharacterized protein</fullName>
    </submittedName>
</protein>
<name>A0AAD7Y1F8_9FUNG</name>
<organism evidence="1 2">
    <name type="scientific">Lichtheimia ornata</name>
    <dbReference type="NCBI Taxonomy" id="688661"/>
    <lineage>
        <taxon>Eukaryota</taxon>
        <taxon>Fungi</taxon>
        <taxon>Fungi incertae sedis</taxon>
        <taxon>Mucoromycota</taxon>
        <taxon>Mucoromycotina</taxon>
        <taxon>Mucoromycetes</taxon>
        <taxon>Mucorales</taxon>
        <taxon>Lichtheimiaceae</taxon>
        <taxon>Lichtheimia</taxon>
    </lineage>
</organism>
<dbReference type="RefSeq" id="XP_058347603.1">
    <property type="nucleotide sequence ID" value="XM_058481746.1"/>
</dbReference>
<dbReference type="Proteomes" id="UP001234581">
    <property type="component" value="Unassembled WGS sequence"/>
</dbReference>
<gene>
    <name evidence="1" type="ORF">O0I10_001654</name>
</gene>
<dbReference type="EMBL" id="JARTCD010000004">
    <property type="protein sequence ID" value="KAJ8662690.1"/>
    <property type="molecule type" value="Genomic_DNA"/>
</dbReference>
<sequence length="84" mass="9783">MGTAAEAWNGSLQLINTLTQLFNLHTTIRCVLLFMMTGDFHQKHVLDPPKVYEPLAFDIEQQSMVLDYTQLHPELILWEDRIKL</sequence>